<reference evidence="8" key="1">
    <citation type="submission" date="2025-08" db="UniProtKB">
        <authorList>
            <consortium name="Ensembl"/>
        </authorList>
    </citation>
    <scope>IDENTIFICATION</scope>
</reference>
<keyword evidence="4" id="KW-0372">Hormone</keyword>
<comment type="similarity">
    <text evidence="2">Belongs to the resistin/FIZZ family.</text>
</comment>
<organism evidence="8 9">
    <name type="scientific">Salvator merianae</name>
    <name type="common">Argentine black and white tegu</name>
    <name type="synonym">Tupinambis merianae</name>
    <dbReference type="NCBI Taxonomy" id="96440"/>
    <lineage>
        <taxon>Eukaryota</taxon>
        <taxon>Metazoa</taxon>
        <taxon>Chordata</taxon>
        <taxon>Craniata</taxon>
        <taxon>Vertebrata</taxon>
        <taxon>Euteleostomi</taxon>
        <taxon>Lepidosauria</taxon>
        <taxon>Squamata</taxon>
        <taxon>Bifurcata</taxon>
        <taxon>Unidentata</taxon>
        <taxon>Episquamata</taxon>
        <taxon>Laterata</taxon>
        <taxon>Teiioidea</taxon>
        <taxon>Teiidae</taxon>
        <taxon>Salvator</taxon>
    </lineage>
</organism>
<dbReference type="GO" id="GO:0005179">
    <property type="term" value="F:hormone activity"/>
    <property type="evidence" value="ECO:0007669"/>
    <property type="project" value="UniProtKB-KW"/>
</dbReference>
<dbReference type="FunFam" id="2.60.40.4230:FF:000001">
    <property type="entry name" value="Resistin-like beta"/>
    <property type="match status" value="1"/>
</dbReference>
<evidence type="ECO:0000256" key="2">
    <source>
        <dbReference type="ARBA" id="ARBA00007258"/>
    </source>
</evidence>
<proteinExistence type="inferred from homology"/>
<dbReference type="Pfam" id="PF06954">
    <property type="entry name" value="Resistin"/>
    <property type="match status" value="1"/>
</dbReference>
<dbReference type="GeneTree" id="ENSGT00390000016177"/>
<feature type="signal peptide" evidence="7">
    <location>
        <begin position="1"/>
        <end position="21"/>
    </location>
</feature>
<evidence type="ECO:0000313" key="8">
    <source>
        <dbReference type="Ensembl" id="ENSSMRP00000006289.1"/>
    </source>
</evidence>
<dbReference type="Proteomes" id="UP000694421">
    <property type="component" value="Unplaced"/>
</dbReference>
<sequence length="113" mass="11664">MRKVTVLLLFAILLSAKHASAQSCCGIDNLIDQKIQAAVKSAVSAVSSKVQMTCTSVKSGGANARCPSGYIATSCACGMACGSWDIRGDSICHCQCGGIDWTSARCCKVGLRG</sequence>
<reference evidence="8" key="2">
    <citation type="submission" date="2025-09" db="UniProtKB">
        <authorList>
            <consortium name="Ensembl"/>
        </authorList>
    </citation>
    <scope>IDENTIFICATION</scope>
</reference>
<name>A0A8D0BC25_SALMN</name>
<dbReference type="InterPro" id="IPR009714">
    <property type="entry name" value="RELM"/>
</dbReference>
<evidence type="ECO:0000256" key="7">
    <source>
        <dbReference type="SAM" id="SignalP"/>
    </source>
</evidence>
<dbReference type="PANTHER" id="PTHR21101">
    <property type="entry name" value="RESISTIN"/>
    <property type="match status" value="1"/>
</dbReference>
<keyword evidence="6" id="KW-1015">Disulfide bond</keyword>
<evidence type="ECO:0000256" key="4">
    <source>
        <dbReference type="ARBA" id="ARBA00022702"/>
    </source>
</evidence>
<accession>A0A8D0BC25</accession>
<dbReference type="InterPro" id="IPR036262">
    <property type="entry name" value="Resistin-like_sf"/>
</dbReference>
<dbReference type="Gene3D" id="2.60.40.4230">
    <property type="entry name" value="Resistin head domain"/>
    <property type="match status" value="1"/>
</dbReference>
<dbReference type="SUPFAM" id="SSF111423">
    <property type="entry name" value="Resistin"/>
    <property type="match status" value="1"/>
</dbReference>
<dbReference type="OMA" id="QGETTCH"/>
<keyword evidence="5 7" id="KW-0732">Signal</keyword>
<dbReference type="AlphaFoldDB" id="A0A8D0BC25"/>
<keyword evidence="9" id="KW-1185">Reference proteome</keyword>
<evidence type="ECO:0000313" key="9">
    <source>
        <dbReference type="Proteomes" id="UP000694421"/>
    </source>
</evidence>
<evidence type="ECO:0000256" key="1">
    <source>
        <dbReference type="ARBA" id="ARBA00004613"/>
    </source>
</evidence>
<evidence type="ECO:0008006" key="10">
    <source>
        <dbReference type="Google" id="ProtNLM"/>
    </source>
</evidence>
<keyword evidence="3" id="KW-0964">Secreted</keyword>
<evidence type="ECO:0000256" key="6">
    <source>
        <dbReference type="ARBA" id="ARBA00023157"/>
    </source>
</evidence>
<dbReference type="CDD" id="cd16333">
    <property type="entry name" value="RELM"/>
    <property type="match status" value="1"/>
</dbReference>
<feature type="chain" id="PRO_5034600318" description="Resistin" evidence="7">
    <location>
        <begin position="22"/>
        <end position="113"/>
    </location>
</feature>
<dbReference type="GO" id="GO:0005615">
    <property type="term" value="C:extracellular space"/>
    <property type="evidence" value="ECO:0007669"/>
    <property type="project" value="TreeGrafter"/>
</dbReference>
<dbReference type="PANTHER" id="PTHR21101:SF12">
    <property type="entry name" value="RESISTIN"/>
    <property type="match status" value="1"/>
</dbReference>
<evidence type="ECO:0000256" key="5">
    <source>
        <dbReference type="ARBA" id="ARBA00022729"/>
    </source>
</evidence>
<comment type="subcellular location">
    <subcellularLocation>
        <location evidence="1">Secreted</location>
    </subcellularLocation>
</comment>
<protein>
    <recommendedName>
        <fullName evidence="10">Resistin</fullName>
    </recommendedName>
</protein>
<dbReference type="Ensembl" id="ENSSMRT00000007358.1">
    <property type="protein sequence ID" value="ENSSMRP00000006289.1"/>
    <property type="gene ID" value="ENSSMRG00000005077.1"/>
</dbReference>
<evidence type="ECO:0000256" key="3">
    <source>
        <dbReference type="ARBA" id="ARBA00022525"/>
    </source>
</evidence>